<dbReference type="InterPro" id="IPR033705">
    <property type="entry name" value="Anticodon_Ia_Val"/>
</dbReference>
<dbReference type="SUPFAM" id="SSF52374">
    <property type="entry name" value="Nucleotidylyl transferase"/>
    <property type="match status" value="1"/>
</dbReference>
<keyword evidence="8 11" id="KW-0175">Coiled coil</keyword>
<comment type="function">
    <text evidence="11">Catalyzes the attachment of valine to tRNA(Val). As ValRS can inadvertently accommodate and process structurally similar amino acids such as threonine, to avoid such errors, it has a 'posttransfer' editing activity that hydrolyzes mischarged Thr-tRNA(Val) in a tRNA-dependent manner.</text>
</comment>
<evidence type="ECO:0000256" key="9">
    <source>
        <dbReference type="ARBA" id="ARBA00023146"/>
    </source>
</evidence>
<dbReference type="GO" id="GO:0004832">
    <property type="term" value="F:valine-tRNA ligase activity"/>
    <property type="evidence" value="ECO:0007669"/>
    <property type="project" value="UniProtKB-UniRule"/>
</dbReference>
<dbReference type="InterPro" id="IPR014729">
    <property type="entry name" value="Rossmann-like_a/b/a_fold"/>
</dbReference>
<dbReference type="GO" id="GO:0006438">
    <property type="term" value="P:valyl-tRNA aminoacylation"/>
    <property type="evidence" value="ECO:0007669"/>
    <property type="project" value="UniProtKB-UniRule"/>
</dbReference>
<dbReference type="Pfam" id="PF10458">
    <property type="entry name" value="Val_tRNA-synt_C"/>
    <property type="match status" value="1"/>
</dbReference>
<keyword evidence="9 11" id="KW-0030">Aminoacyl-tRNA synthetase</keyword>
<feature type="short sequence motif" description="'KMSKS' region" evidence="11">
    <location>
        <begin position="554"/>
        <end position="558"/>
    </location>
</feature>
<proteinExistence type="inferred from homology"/>
<evidence type="ECO:0000259" key="14">
    <source>
        <dbReference type="Pfam" id="PF10458"/>
    </source>
</evidence>
<dbReference type="InterPro" id="IPR002303">
    <property type="entry name" value="Valyl-tRNA_ligase"/>
</dbReference>
<dbReference type="InterPro" id="IPR009008">
    <property type="entry name" value="Val/Leu/Ile-tRNA-synth_edit"/>
</dbReference>
<keyword evidence="4 11" id="KW-0436">Ligase</keyword>
<feature type="binding site" evidence="11">
    <location>
        <position position="557"/>
    </location>
    <ligand>
        <name>ATP</name>
        <dbReference type="ChEBI" id="CHEBI:30616"/>
    </ligand>
</feature>
<dbReference type="Pfam" id="PF08264">
    <property type="entry name" value="Anticodon_1"/>
    <property type="match status" value="1"/>
</dbReference>
<dbReference type="FunFam" id="1.10.730.10:FF:000014">
    <property type="entry name" value="Valine--tRNA ligase"/>
    <property type="match status" value="1"/>
</dbReference>
<dbReference type="Gene3D" id="1.10.287.380">
    <property type="entry name" value="Valyl-tRNA synthetase, C-terminal domain"/>
    <property type="match status" value="1"/>
</dbReference>
<dbReference type="InterPro" id="IPR002300">
    <property type="entry name" value="aa-tRNA-synth_Ia"/>
</dbReference>
<reference evidence="15" key="2">
    <citation type="submission" date="2006-01" db="EMBL/GenBank/DDBJ databases">
        <authorList>
            <person name="Genoscope"/>
        </authorList>
    </citation>
    <scope>NUCLEOTIDE SEQUENCE</scope>
</reference>
<sequence length="922" mass="106941">MILLYKANAKKSSLLLKQRQLFNIFATTMENDLPSHYSPKEVEYKWYRFWEESGFFHSEPSSSKKPYTIVIPPPNVTGVLHVGHALNNIIQDILIRWKRMQGFNVLWMPGTDHAGIATQNVVERELSSKNIKRQDIGRERFIEEVWKWKQQYGSTIIQQLKKLGSSCDWQRERFTMDEGLSDAVKETFVRLYRKGLIYKGKYMINWCPRCRTALADDEVEHEEHEGHLWHIKYSFKENPQQHIVVATTRPETMLGDVAVAVNPKDDRYKDFIGKTLLLPILGRELPVVADDFVSPSFGTGAVKVTPAHDPNDFAIGMRHALPSIVVMDEDGTMNINAGDYNGQDRFECRTALVEDLKLRKHIDRIIPHKHSVGHCYRCQTVIEPYFSNQWFVKMRPLADAAIQASLNKSVTFYPERWEKVYLSWLDNVRDWCISRQIWWGHRIPAWYCYDCGAISVSTGDINQCTKCSSPRLKQDEDVLDTWFSSALWPFSTLGWPKETPELAYYYPTSTLVTDRGIIYFWVARMVMMGIEMVKQVPFSHVYIHGTILDEQGRKMSKSLGNGIDPLLMIDRYGADAVRFSIIILTTEGQDVKLSESKFEMGRNFTNKLWNAARFIFMNLSEENPEEITYDITTLPFEDKWIHSRLNTTIEECTASLDQYKFNDAAMKMYDFTWHTFCDWYLEIVKHRLNNANNRIDKKNAQTTLAIIFGKTLHLLHPFIPFITEELWNNLTRIAQHNKIALQIGGTGSSLVTSRCPIFSKQFADDTSEHIMPVLQDIIRAIRNIRSKMDIKDKQRLKAVISYPRDFVYGLHEHTNMLKRMANLEELDMGIELQKPSHSASEVIGNLQVFVLLAGILDPLAEKDRQLKHLKQLENHLTIIRRKLNNENFVAKAPPQIVETERKKEDDLQVQIEKVKHILLNIG</sequence>
<dbReference type="InterPro" id="IPR037118">
    <property type="entry name" value="Val-tRNA_synth_C_sf"/>
</dbReference>
<dbReference type="PANTHER" id="PTHR11946">
    <property type="entry name" value="VALYL-TRNA SYNTHETASES"/>
    <property type="match status" value="1"/>
</dbReference>
<dbReference type="RefSeq" id="WP_230408021.1">
    <property type="nucleotide sequence ID" value="NZ_LT934425.1"/>
</dbReference>
<dbReference type="Gene3D" id="1.10.730.10">
    <property type="entry name" value="Isoleucyl-tRNA Synthetase, Domain 1"/>
    <property type="match status" value="1"/>
</dbReference>
<comment type="catalytic activity">
    <reaction evidence="10 11">
        <text>tRNA(Val) + L-valine + ATP = L-valyl-tRNA(Val) + AMP + diphosphate</text>
        <dbReference type="Rhea" id="RHEA:10704"/>
        <dbReference type="Rhea" id="RHEA-COMP:9672"/>
        <dbReference type="Rhea" id="RHEA-COMP:9708"/>
        <dbReference type="ChEBI" id="CHEBI:30616"/>
        <dbReference type="ChEBI" id="CHEBI:33019"/>
        <dbReference type="ChEBI" id="CHEBI:57762"/>
        <dbReference type="ChEBI" id="CHEBI:78442"/>
        <dbReference type="ChEBI" id="CHEBI:78537"/>
        <dbReference type="ChEBI" id="CHEBI:456215"/>
        <dbReference type="EC" id="6.1.1.9"/>
    </reaction>
</comment>
<dbReference type="NCBIfam" id="TIGR00422">
    <property type="entry name" value="valS"/>
    <property type="match status" value="1"/>
</dbReference>
<dbReference type="FunFam" id="3.40.50.620:FF:000098">
    <property type="entry name" value="Valine--tRNA ligase"/>
    <property type="match status" value="1"/>
</dbReference>
<keyword evidence="3 11" id="KW-0963">Cytoplasm</keyword>
<feature type="domain" description="Methionyl/Valyl/Leucyl/Isoleucyl-tRNA synthetase anticodon-binding" evidence="13">
    <location>
        <begin position="638"/>
        <end position="800"/>
    </location>
</feature>
<reference evidence="15" key="1">
    <citation type="journal article" date="2006" name="Nature">
        <title>Deciphering the evolution and metabolism of an anammox bacterium from a community genome.</title>
        <authorList>
            <person name="Strous M."/>
            <person name="Pelletier E."/>
            <person name="Mangenot S."/>
            <person name="Rattei T."/>
            <person name="Lehner A."/>
            <person name="Taylor M.W."/>
            <person name="Horn M."/>
            <person name="Daims H."/>
            <person name="Bartol-Mavel D."/>
            <person name="Wincker P."/>
            <person name="Barbe V."/>
            <person name="Fonknechten N."/>
            <person name="Vallenet D."/>
            <person name="Segurens B."/>
            <person name="Schenowitz-Truong C."/>
            <person name="Medigue C."/>
            <person name="Collingro A."/>
            <person name="Snel B."/>
            <person name="Dutilh B.E."/>
            <person name="OpDenCamp H.J.M."/>
            <person name="vanDerDrift C."/>
            <person name="Cirpus I."/>
            <person name="vanDePas-Schoonen K.T."/>
            <person name="Harhangi H.R."/>
            <person name="vanNiftrik L."/>
            <person name="Schmid M."/>
            <person name="Keltjens J."/>
            <person name="vanDeVossenberg J."/>
            <person name="Kartal B."/>
            <person name="Meier H."/>
            <person name="Frishman D."/>
            <person name="Huynen M.A."/>
            <person name="Mewes H."/>
            <person name="Weissenbach J."/>
            <person name="Jetten M.S.M."/>
            <person name="Wagner M."/>
            <person name="LePaslier D."/>
        </authorList>
    </citation>
    <scope>NUCLEOTIDE SEQUENCE</scope>
</reference>
<evidence type="ECO:0000256" key="7">
    <source>
        <dbReference type="ARBA" id="ARBA00022917"/>
    </source>
</evidence>
<dbReference type="InterPro" id="IPR010978">
    <property type="entry name" value="tRNA-bd_arm"/>
</dbReference>
<dbReference type="PANTHER" id="PTHR11946:SF93">
    <property type="entry name" value="VALINE--TRNA LIGASE, CHLOROPLASTIC_MITOCHONDRIAL 2"/>
    <property type="match status" value="1"/>
</dbReference>
<comment type="subunit">
    <text evidence="2 11">Monomer.</text>
</comment>
<feature type="domain" description="Valyl-tRNA synthetase tRNA-binding arm" evidence="14">
    <location>
        <begin position="860"/>
        <end position="921"/>
    </location>
</feature>
<dbReference type="FunFam" id="3.90.740.10:FF:000005">
    <property type="entry name" value="Valine--tRNA ligase, mitochondrial"/>
    <property type="match status" value="1"/>
</dbReference>
<dbReference type="InterPro" id="IPR019499">
    <property type="entry name" value="Val-tRNA_synth_tRNA-bd"/>
</dbReference>
<protein>
    <recommendedName>
        <fullName evidence="11">Valine--tRNA ligase</fullName>
        <ecNumber evidence="11">6.1.1.9</ecNumber>
    </recommendedName>
    <alternativeName>
        <fullName evidence="11">Valyl-tRNA synthetase</fullName>
        <shortName evidence="11">ValRS</shortName>
    </alternativeName>
</protein>
<dbReference type="AlphaFoldDB" id="Q1Q5P9"/>
<evidence type="ECO:0000256" key="8">
    <source>
        <dbReference type="ARBA" id="ARBA00023054"/>
    </source>
</evidence>
<dbReference type="CDD" id="cd07962">
    <property type="entry name" value="Anticodon_Ia_Val"/>
    <property type="match status" value="1"/>
</dbReference>
<comment type="domain">
    <text evidence="11">The C-terminal coiled-coil domain is crucial for aminoacylation activity.</text>
</comment>
<evidence type="ECO:0000259" key="13">
    <source>
        <dbReference type="Pfam" id="PF08264"/>
    </source>
</evidence>
<dbReference type="EC" id="6.1.1.9" evidence="11"/>
<evidence type="ECO:0000256" key="10">
    <source>
        <dbReference type="ARBA" id="ARBA00047552"/>
    </source>
</evidence>
<dbReference type="EMBL" id="CT573071">
    <property type="protein sequence ID" value="CAJ75344.1"/>
    <property type="molecule type" value="Genomic_DNA"/>
</dbReference>
<keyword evidence="5 11" id="KW-0547">Nucleotide-binding</keyword>
<feature type="short sequence motif" description="'HIGH' region" evidence="11">
    <location>
        <begin position="74"/>
        <end position="84"/>
    </location>
</feature>
<dbReference type="FunFam" id="3.40.50.620:FF:000032">
    <property type="entry name" value="Valine--tRNA ligase"/>
    <property type="match status" value="1"/>
</dbReference>
<comment type="domain">
    <text evidence="11">ValRS has two distinct active sites: one for aminoacylation and one for editing. The misactivated threonine is translocated from the active site to the editing site.</text>
</comment>
<keyword evidence="7 11" id="KW-0648">Protein biosynthesis</keyword>
<dbReference type="InterPro" id="IPR013155">
    <property type="entry name" value="M/V/L/I-tRNA-synth_anticd-bd"/>
</dbReference>
<dbReference type="GO" id="GO:0005829">
    <property type="term" value="C:cytosol"/>
    <property type="evidence" value="ECO:0007669"/>
    <property type="project" value="TreeGrafter"/>
</dbReference>
<keyword evidence="6 11" id="KW-0067">ATP-binding</keyword>
<name>Q1Q5P9_KUEST</name>
<dbReference type="Pfam" id="PF00133">
    <property type="entry name" value="tRNA-synt_1"/>
    <property type="match status" value="1"/>
</dbReference>
<dbReference type="Gene3D" id="3.40.50.620">
    <property type="entry name" value="HUPs"/>
    <property type="match status" value="2"/>
</dbReference>
<evidence type="ECO:0000256" key="3">
    <source>
        <dbReference type="ARBA" id="ARBA00022490"/>
    </source>
</evidence>
<evidence type="ECO:0000256" key="11">
    <source>
        <dbReference type="HAMAP-Rule" id="MF_02004"/>
    </source>
</evidence>
<dbReference type="SUPFAM" id="SSF47323">
    <property type="entry name" value="Anticodon-binding domain of a subclass of class I aminoacyl-tRNA synthetases"/>
    <property type="match status" value="1"/>
</dbReference>
<dbReference type="GO" id="GO:0002161">
    <property type="term" value="F:aminoacyl-tRNA deacylase activity"/>
    <property type="evidence" value="ECO:0007669"/>
    <property type="project" value="InterPro"/>
</dbReference>
<dbReference type="NCBIfam" id="NF004349">
    <property type="entry name" value="PRK05729.1"/>
    <property type="match status" value="1"/>
</dbReference>
<evidence type="ECO:0000256" key="4">
    <source>
        <dbReference type="ARBA" id="ARBA00022598"/>
    </source>
</evidence>
<dbReference type="InterPro" id="IPR001412">
    <property type="entry name" value="aa-tRNA-synth_I_CS"/>
</dbReference>
<evidence type="ECO:0000256" key="6">
    <source>
        <dbReference type="ARBA" id="ARBA00022840"/>
    </source>
</evidence>
<accession>Q1Q5P9</accession>
<evidence type="ECO:0000256" key="1">
    <source>
        <dbReference type="ARBA" id="ARBA00004496"/>
    </source>
</evidence>
<gene>
    <name evidence="11 15" type="primary">valS</name>
    <name evidence="15" type="ORF">kuste4582</name>
</gene>
<comment type="subcellular location">
    <subcellularLocation>
        <location evidence="1 11">Cytoplasm</location>
    </subcellularLocation>
</comment>
<evidence type="ECO:0000256" key="2">
    <source>
        <dbReference type="ARBA" id="ARBA00011245"/>
    </source>
</evidence>
<dbReference type="CDD" id="cd00817">
    <property type="entry name" value="ValRS_core"/>
    <property type="match status" value="1"/>
</dbReference>
<dbReference type="HAMAP" id="MF_02004">
    <property type="entry name" value="Val_tRNA_synth_type1"/>
    <property type="match status" value="1"/>
</dbReference>
<evidence type="ECO:0000313" key="15">
    <source>
        <dbReference type="EMBL" id="CAJ75344.1"/>
    </source>
</evidence>
<dbReference type="SUPFAM" id="SSF50677">
    <property type="entry name" value="ValRS/IleRS/LeuRS editing domain"/>
    <property type="match status" value="1"/>
</dbReference>
<evidence type="ECO:0000256" key="5">
    <source>
        <dbReference type="ARBA" id="ARBA00022741"/>
    </source>
</evidence>
<dbReference type="Gene3D" id="3.90.740.10">
    <property type="entry name" value="Valyl/Leucyl/Isoleucyl-tRNA synthetase, editing domain"/>
    <property type="match status" value="1"/>
</dbReference>
<dbReference type="SUPFAM" id="SSF46589">
    <property type="entry name" value="tRNA-binding arm"/>
    <property type="match status" value="1"/>
</dbReference>
<feature type="domain" description="Aminoacyl-tRNA synthetase class Ia" evidence="12">
    <location>
        <begin position="45"/>
        <end position="594"/>
    </location>
</feature>
<organism evidence="15">
    <name type="scientific">Kuenenia stuttgartiensis</name>
    <dbReference type="NCBI Taxonomy" id="174633"/>
    <lineage>
        <taxon>Bacteria</taxon>
        <taxon>Pseudomonadati</taxon>
        <taxon>Planctomycetota</taxon>
        <taxon>Candidatus Brocadiia</taxon>
        <taxon>Candidatus Brocadiales</taxon>
        <taxon>Candidatus Brocadiaceae</taxon>
        <taxon>Candidatus Kuenenia</taxon>
    </lineage>
</organism>
<comment type="similarity">
    <text evidence="11">Belongs to the class-I aminoacyl-tRNA synthetase family. ValS type 1 subfamily.</text>
</comment>
<evidence type="ECO:0000259" key="12">
    <source>
        <dbReference type="Pfam" id="PF00133"/>
    </source>
</evidence>
<dbReference type="PROSITE" id="PS00178">
    <property type="entry name" value="AA_TRNA_LIGASE_I"/>
    <property type="match status" value="1"/>
</dbReference>
<dbReference type="GO" id="GO:0005524">
    <property type="term" value="F:ATP binding"/>
    <property type="evidence" value="ECO:0007669"/>
    <property type="project" value="UniProtKB-UniRule"/>
</dbReference>
<dbReference type="PRINTS" id="PR00986">
    <property type="entry name" value="TRNASYNTHVAL"/>
</dbReference>
<dbReference type="InterPro" id="IPR009080">
    <property type="entry name" value="tRNAsynth_Ia_anticodon-bd"/>
</dbReference>